<dbReference type="EC" id="4.2.1.96" evidence="3"/>
<dbReference type="SUPFAM" id="SSF55248">
    <property type="entry name" value="PCD-like"/>
    <property type="match status" value="1"/>
</dbReference>
<comment type="catalytic activity">
    <reaction evidence="1">
        <text>(4aS,6R)-4a-hydroxy-L-erythro-5,6,7,8-tetrahydrobiopterin = (6R)-L-erythro-6,7-dihydrobiopterin + H2O</text>
        <dbReference type="Rhea" id="RHEA:11920"/>
        <dbReference type="ChEBI" id="CHEBI:15377"/>
        <dbReference type="ChEBI" id="CHEBI:15642"/>
        <dbReference type="ChEBI" id="CHEBI:43120"/>
        <dbReference type="EC" id="4.2.1.96"/>
    </reaction>
</comment>
<dbReference type="CDD" id="cd00488">
    <property type="entry name" value="PCD_DCoH"/>
    <property type="match status" value="1"/>
</dbReference>
<accession>A0A6B1G0W4</accession>
<dbReference type="PANTHER" id="PTHR12599">
    <property type="entry name" value="PTERIN-4-ALPHA-CARBINOLAMINE DEHYDRATASE"/>
    <property type="match status" value="1"/>
</dbReference>
<evidence type="ECO:0000256" key="2">
    <source>
        <dbReference type="ARBA" id="ARBA00006472"/>
    </source>
</evidence>
<evidence type="ECO:0000256" key="3">
    <source>
        <dbReference type="ARBA" id="ARBA00013252"/>
    </source>
</evidence>
<dbReference type="PANTHER" id="PTHR12599:SF0">
    <property type="entry name" value="PTERIN-4-ALPHA-CARBINOLAMINE DEHYDRATASE"/>
    <property type="match status" value="1"/>
</dbReference>
<protein>
    <recommendedName>
        <fullName evidence="3">4a-hydroxytetrahydrobiopterin dehydratase</fullName>
        <ecNumber evidence="3">4.2.1.96</ecNumber>
    </recommendedName>
</protein>
<dbReference type="Pfam" id="PF01329">
    <property type="entry name" value="Pterin_4a"/>
    <property type="match status" value="1"/>
</dbReference>
<dbReference type="GO" id="GO:0006729">
    <property type="term" value="P:tetrahydrobiopterin biosynthetic process"/>
    <property type="evidence" value="ECO:0007669"/>
    <property type="project" value="InterPro"/>
</dbReference>
<organism evidence="5">
    <name type="scientific">Caldilineaceae bacterium SB0675_bin_29</name>
    <dbReference type="NCBI Taxonomy" id="2605266"/>
    <lineage>
        <taxon>Bacteria</taxon>
        <taxon>Bacillati</taxon>
        <taxon>Chloroflexota</taxon>
        <taxon>Caldilineae</taxon>
        <taxon>Caldilineales</taxon>
        <taxon>Caldilineaceae</taxon>
    </lineage>
</organism>
<dbReference type="AlphaFoldDB" id="A0A6B1G0W4"/>
<dbReference type="InterPro" id="IPR001533">
    <property type="entry name" value="Pterin_deHydtase"/>
</dbReference>
<gene>
    <name evidence="5" type="ORF">F4148_15440</name>
</gene>
<reference evidence="5" key="1">
    <citation type="submission" date="2019-09" db="EMBL/GenBank/DDBJ databases">
        <title>Characterisation of the sponge microbiome using genome-centric metagenomics.</title>
        <authorList>
            <person name="Engelberts J.P."/>
            <person name="Robbins S.J."/>
            <person name="De Goeij J.M."/>
            <person name="Aranda M."/>
            <person name="Bell S.C."/>
            <person name="Webster N.S."/>
        </authorList>
    </citation>
    <scope>NUCLEOTIDE SEQUENCE</scope>
    <source>
        <strain evidence="5">SB0675_bin_29</strain>
    </source>
</reference>
<keyword evidence="4" id="KW-0456">Lyase</keyword>
<evidence type="ECO:0000256" key="1">
    <source>
        <dbReference type="ARBA" id="ARBA00001554"/>
    </source>
</evidence>
<dbReference type="EMBL" id="VYDA01000541">
    <property type="protein sequence ID" value="MYH63083.1"/>
    <property type="molecule type" value="Genomic_DNA"/>
</dbReference>
<evidence type="ECO:0000313" key="5">
    <source>
        <dbReference type="EMBL" id="MYH63083.1"/>
    </source>
</evidence>
<name>A0A6B1G0W4_9CHLR</name>
<dbReference type="InterPro" id="IPR036428">
    <property type="entry name" value="PCD_sf"/>
</dbReference>
<comment type="caution">
    <text evidence="5">The sequence shown here is derived from an EMBL/GenBank/DDBJ whole genome shotgun (WGS) entry which is preliminary data.</text>
</comment>
<comment type="similarity">
    <text evidence="2">Belongs to the pterin-4-alpha-carbinolamine dehydratase family.</text>
</comment>
<sequence length="114" mass="13090">MEAKKDEKEVGGWLEDNLPSWELRADQLYGRFDTANWRVTLMAANAIGFLAEAAYHHPRIILNYRSVEIYLTTHDAGGVTQKDFDLALKIEETVRWPLTEGDTPGTRPKDWLRS</sequence>
<dbReference type="GO" id="GO:0008124">
    <property type="term" value="F:4-alpha-hydroxytetrahydrobiopterin dehydratase activity"/>
    <property type="evidence" value="ECO:0007669"/>
    <property type="project" value="UniProtKB-EC"/>
</dbReference>
<evidence type="ECO:0000256" key="4">
    <source>
        <dbReference type="ARBA" id="ARBA00023239"/>
    </source>
</evidence>
<dbReference type="Gene3D" id="3.30.1360.20">
    <property type="entry name" value="Transcriptional coactivator/pterin dehydratase"/>
    <property type="match status" value="1"/>
</dbReference>
<proteinExistence type="inferred from homology"/>